<keyword evidence="2" id="KW-1185">Reference proteome</keyword>
<protein>
    <submittedName>
        <fullName evidence="1">Uncharacterized protein</fullName>
    </submittedName>
</protein>
<dbReference type="EMBL" id="CADCXU010033074">
    <property type="protein sequence ID" value="CAB0018645.1"/>
    <property type="molecule type" value="Genomic_DNA"/>
</dbReference>
<reference evidence="1 2" key="1">
    <citation type="submission" date="2020-02" db="EMBL/GenBank/DDBJ databases">
        <authorList>
            <person name="Ferguson B K."/>
        </authorList>
    </citation>
    <scope>NUCLEOTIDE SEQUENCE [LARGE SCALE GENOMIC DNA]</scope>
</reference>
<dbReference type="AlphaFoldDB" id="A0A6H5HMQ1"/>
<sequence length="84" mass="9822">MLRLRRRYQLHIKISIHRFNFNFGGNLRRLVSRFPHRPQARQSESPSIGYTRQVPTTEISSAIIFVPVRKNTPTGTPPVAFYRS</sequence>
<evidence type="ECO:0000313" key="1">
    <source>
        <dbReference type="EMBL" id="CAB0018645.1"/>
    </source>
</evidence>
<evidence type="ECO:0000313" key="2">
    <source>
        <dbReference type="Proteomes" id="UP000479000"/>
    </source>
</evidence>
<dbReference type="Proteomes" id="UP000479000">
    <property type="component" value="Unassembled WGS sequence"/>
</dbReference>
<proteinExistence type="predicted"/>
<gene>
    <name evidence="1" type="ORF">NTEN_LOCUS22450</name>
</gene>
<accession>A0A6H5HMQ1</accession>
<feature type="non-terminal residue" evidence="1">
    <location>
        <position position="84"/>
    </location>
</feature>
<name>A0A6H5HMQ1_9HEMI</name>
<organism evidence="1 2">
    <name type="scientific">Nesidiocoris tenuis</name>
    <dbReference type="NCBI Taxonomy" id="355587"/>
    <lineage>
        <taxon>Eukaryota</taxon>
        <taxon>Metazoa</taxon>
        <taxon>Ecdysozoa</taxon>
        <taxon>Arthropoda</taxon>
        <taxon>Hexapoda</taxon>
        <taxon>Insecta</taxon>
        <taxon>Pterygota</taxon>
        <taxon>Neoptera</taxon>
        <taxon>Paraneoptera</taxon>
        <taxon>Hemiptera</taxon>
        <taxon>Heteroptera</taxon>
        <taxon>Panheteroptera</taxon>
        <taxon>Cimicomorpha</taxon>
        <taxon>Miridae</taxon>
        <taxon>Dicyphina</taxon>
        <taxon>Nesidiocoris</taxon>
    </lineage>
</organism>